<evidence type="ECO:0000313" key="2">
    <source>
        <dbReference type="Proteomes" id="UP000254877"/>
    </source>
</evidence>
<reference evidence="1 2" key="1">
    <citation type="submission" date="2018-06" db="EMBL/GenBank/DDBJ databases">
        <authorList>
            <consortium name="Pathogen Informatics"/>
            <person name="Doyle S."/>
        </authorList>
    </citation>
    <scope>NUCLEOTIDE SEQUENCE [LARGE SCALE GENOMIC DNA]</scope>
    <source>
        <strain evidence="1 2">NCTC7928</strain>
    </source>
</reference>
<proteinExistence type="predicted"/>
<gene>
    <name evidence="1" type="ORF">NCTC7928_05168</name>
</gene>
<dbReference type="EMBL" id="UGAB01000002">
    <property type="protein sequence ID" value="STF44438.1"/>
    <property type="molecule type" value="Genomic_DNA"/>
</dbReference>
<sequence length="52" mass="5936">MQTAEIEALLILLWGQWGYQRLIINVINHQPGVVLRRRHVIQTLVHVGPVVG</sequence>
<dbReference type="AlphaFoldDB" id="A0A376LJI7"/>
<dbReference type="Proteomes" id="UP000254877">
    <property type="component" value="Unassembled WGS sequence"/>
</dbReference>
<accession>A0A376LJI7</accession>
<evidence type="ECO:0000313" key="1">
    <source>
        <dbReference type="EMBL" id="STF44438.1"/>
    </source>
</evidence>
<protein>
    <submittedName>
        <fullName evidence="1">Uncharacterized protein</fullName>
    </submittedName>
</protein>
<organism evidence="1 2">
    <name type="scientific">Escherichia coli</name>
    <dbReference type="NCBI Taxonomy" id="562"/>
    <lineage>
        <taxon>Bacteria</taxon>
        <taxon>Pseudomonadati</taxon>
        <taxon>Pseudomonadota</taxon>
        <taxon>Gammaproteobacteria</taxon>
        <taxon>Enterobacterales</taxon>
        <taxon>Enterobacteriaceae</taxon>
        <taxon>Escherichia</taxon>
    </lineage>
</organism>
<name>A0A376LJI7_ECOLX</name>